<dbReference type="PANTHER" id="PTHR15004">
    <property type="entry name" value="GLUTAMYL-TRNA(GLN) AMIDOTRANSFERASE SUBUNIT C, MITOCHONDRIAL"/>
    <property type="match status" value="1"/>
</dbReference>
<dbReference type="Pfam" id="PF02686">
    <property type="entry name" value="GatC"/>
    <property type="match status" value="1"/>
</dbReference>
<dbReference type="HAMAP" id="MF_00122">
    <property type="entry name" value="GatC"/>
    <property type="match status" value="1"/>
</dbReference>
<dbReference type="InterPro" id="IPR036113">
    <property type="entry name" value="Asp/Glu-ADT_sf_sub_c"/>
</dbReference>
<evidence type="ECO:0000256" key="1">
    <source>
        <dbReference type="HAMAP-Rule" id="MF_00122"/>
    </source>
</evidence>
<dbReference type="AlphaFoldDB" id="A0A2T0WP50"/>
<dbReference type="EC" id="6.3.5.-" evidence="1"/>
<reference evidence="2 3" key="1">
    <citation type="submission" date="2018-03" db="EMBL/GenBank/DDBJ databases">
        <title>Genomic Encyclopedia of Archaeal and Bacterial Type Strains, Phase II (KMG-II): from individual species to whole genera.</title>
        <authorList>
            <person name="Goeker M."/>
        </authorList>
    </citation>
    <scope>NUCLEOTIDE SEQUENCE [LARGE SCALE GENOMIC DNA]</scope>
    <source>
        <strain evidence="2 3">DSM 27929</strain>
    </source>
</reference>
<dbReference type="GO" id="GO:0005524">
    <property type="term" value="F:ATP binding"/>
    <property type="evidence" value="ECO:0007669"/>
    <property type="project" value="UniProtKB-KW"/>
</dbReference>
<dbReference type="NCBIfam" id="TIGR00135">
    <property type="entry name" value="gatC"/>
    <property type="match status" value="1"/>
</dbReference>
<dbReference type="RefSeq" id="WP_106133196.1">
    <property type="nucleotide sequence ID" value="NZ_PVTR01000004.1"/>
</dbReference>
<evidence type="ECO:0000313" key="3">
    <source>
        <dbReference type="Proteomes" id="UP000238157"/>
    </source>
</evidence>
<dbReference type="SUPFAM" id="SSF141000">
    <property type="entry name" value="Glu-tRNAGln amidotransferase C subunit"/>
    <property type="match status" value="1"/>
</dbReference>
<sequence>MKVDLNTVKKIAHLARLEFDEAGAEKIKNDMTQILDWVEQLNEVDTEGIEPLTTMSSEVNVLREDEEGEHLSHDRALSNAPQKDSDYFRVPKVLE</sequence>
<keyword evidence="3" id="KW-1185">Reference proteome</keyword>
<proteinExistence type="inferred from homology"/>
<dbReference type="OrthoDB" id="9813938at2"/>
<dbReference type="Gene3D" id="1.10.20.60">
    <property type="entry name" value="Glu-tRNAGln amidotransferase C subunit, N-terminal domain"/>
    <property type="match status" value="1"/>
</dbReference>
<comment type="subunit">
    <text evidence="1">Heterotrimer of A, B and C subunits.</text>
</comment>
<gene>
    <name evidence="1" type="primary">gatC</name>
    <name evidence="2" type="ORF">CLW00_104117</name>
</gene>
<comment type="similarity">
    <text evidence="1">Belongs to the GatC family.</text>
</comment>
<keyword evidence="1" id="KW-0436">Ligase</keyword>
<keyword evidence="1" id="KW-0067">ATP-binding</keyword>
<comment type="function">
    <text evidence="1">Allows the formation of correctly charged Asn-tRNA(Asn) or Gln-tRNA(Gln) through the transamidation of misacylated Asp-tRNA(Asn) or Glu-tRNA(Gln) in organisms which lack either or both of asparaginyl-tRNA or glutaminyl-tRNA synthetases. The reaction takes place in the presence of glutamine and ATP through an activated phospho-Asp-tRNA(Asn) or phospho-Glu-tRNA(Gln).</text>
</comment>
<accession>A0A2T0WP50</accession>
<protein>
    <recommendedName>
        <fullName evidence="1">Aspartyl/glutamyl-tRNA(Asn/Gln) amidotransferase subunit C</fullName>
        <shortName evidence="1">Asp/Glu-ADT subunit C</shortName>
        <ecNumber evidence="1">6.3.5.-</ecNumber>
    </recommendedName>
</protein>
<keyword evidence="1" id="KW-0547">Nucleotide-binding</keyword>
<dbReference type="GO" id="GO:0006412">
    <property type="term" value="P:translation"/>
    <property type="evidence" value="ECO:0007669"/>
    <property type="project" value="UniProtKB-UniRule"/>
</dbReference>
<dbReference type="InterPro" id="IPR003837">
    <property type="entry name" value="GatC"/>
</dbReference>
<keyword evidence="2" id="KW-0808">Transferase</keyword>
<name>A0A2T0WP50_9BACT</name>
<dbReference type="EMBL" id="PVTR01000004">
    <property type="protein sequence ID" value="PRY88466.1"/>
    <property type="molecule type" value="Genomic_DNA"/>
</dbReference>
<evidence type="ECO:0000313" key="2">
    <source>
        <dbReference type="EMBL" id="PRY88466.1"/>
    </source>
</evidence>
<dbReference type="PANTHER" id="PTHR15004:SF0">
    <property type="entry name" value="GLUTAMYL-TRNA(GLN) AMIDOTRANSFERASE SUBUNIT C, MITOCHONDRIAL"/>
    <property type="match status" value="1"/>
</dbReference>
<comment type="catalytic activity">
    <reaction evidence="1">
        <text>L-glutamyl-tRNA(Gln) + L-glutamine + ATP + H2O = L-glutaminyl-tRNA(Gln) + L-glutamate + ADP + phosphate + H(+)</text>
        <dbReference type="Rhea" id="RHEA:17521"/>
        <dbReference type="Rhea" id="RHEA-COMP:9681"/>
        <dbReference type="Rhea" id="RHEA-COMP:9684"/>
        <dbReference type="ChEBI" id="CHEBI:15377"/>
        <dbReference type="ChEBI" id="CHEBI:15378"/>
        <dbReference type="ChEBI" id="CHEBI:29985"/>
        <dbReference type="ChEBI" id="CHEBI:30616"/>
        <dbReference type="ChEBI" id="CHEBI:43474"/>
        <dbReference type="ChEBI" id="CHEBI:58359"/>
        <dbReference type="ChEBI" id="CHEBI:78520"/>
        <dbReference type="ChEBI" id="CHEBI:78521"/>
        <dbReference type="ChEBI" id="CHEBI:456216"/>
    </reaction>
</comment>
<comment type="caution">
    <text evidence="2">The sequence shown here is derived from an EMBL/GenBank/DDBJ whole genome shotgun (WGS) entry which is preliminary data.</text>
</comment>
<dbReference type="GO" id="GO:0006450">
    <property type="term" value="P:regulation of translational fidelity"/>
    <property type="evidence" value="ECO:0007669"/>
    <property type="project" value="InterPro"/>
</dbReference>
<dbReference type="GO" id="GO:0070681">
    <property type="term" value="P:glutaminyl-tRNAGln biosynthesis via transamidation"/>
    <property type="evidence" value="ECO:0007669"/>
    <property type="project" value="TreeGrafter"/>
</dbReference>
<keyword evidence="1" id="KW-0648">Protein biosynthesis</keyword>
<dbReference type="GO" id="GO:0050567">
    <property type="term" value="F:glutaminyl-tRNA synthase (glutamine-hydrolyzing) activity"/>
    <property type="evidence" value="ECO:0007669"/>
    <property type="project" value="UniProtKB-UniRule"/>
</dbReference>
<dbReference type="Proteomes" id="UP000238157">
    <property type="component" value="Unassembled WGS sequence"/>
</dbReference>
<organism evidence="2 3">
    <name type="scientific">Mongoliibacter ruber</name>
    <dbReference type="NCBI Taxonomy" id="1750599"/>
    <lineage>
        <taxon>Bacteria</taxon>
        <taxon>Pseudomonadati</taxon>
        <taxon>Bacteroidota</taxon>
        <taxon>Cytophagia</taxon>
        <taxon>Cytophagales</taxon>
        <taxon>Cyclobacteriaceae</taxon>
        <taxon>Mongoliibacter</taxon>
    </lineage>
</organism>
<dbReference type="GO" id="GO:0016740">
    <property type="term" value="F:transferase activity"/>
    <property type="evidence" value="ECO:0007669"/>
    <property type="project" value="UniProtKB-KW"/>
</dbReference>
<comment type="catalytic activity">
    <reaction evidence="1">
        <text>L-aspartyl-tRNA(Asn) + L-glutamine + ATP + H2O = L-asparaginyl-tRNA(Asn) + L-glutamate + ADP + phosphate + 2 H(+)</text>
        <dbReference type="Rhea" id="RHEA:14513"/>
        <dbReference type="Rhea" id="RHEA-COMP:9674"/>
        <dbReference type="Rhea" id="RHEA-COMP:9677"/>
        <dbReference type="ChEBI" id="CHEBI:15377"/>
        <dbReference type="ChEBI" id="CHEBI:15378"/>
        <dbReference type="ChEBI" id="CHEBI:29985"/>
        <dbReference type="ChEBI" id="CHEBI:30616"/>
        <dbReference type="ChEBI" id="CHEBI:43474"/>
        <dbReference type="ChEBI" id="CHEBI:58359"/>
        <dbReference type="ChEBI" id="CHEBI:78515"/>
        <dbReference type="ChEBI" id="CHEBI:78516"/>
        <dbReference type="ChEBI" id="CHEBI:456216"/>
    </reaction>
</comment>
<dbReference type="GO" id="GO:0050566">
    <property type="term" value="F:asparaginyl-tRNA synthase (glutamine-hydrolyzing) activity"/>
    <property type="evidence" value="ECO:0007669"/>
    <property type="project" value="RHEA"/>
</dbReference>